<feature type="region of interest" description="Disordered" evidence="7">
    <location>
        <begin position="301"/>
        <end position="335"/>
    </location>
</feature>
<dbReference type="GO" id="GO:0005829">
    <property type="term" value="C:cytosol"/>
    <property type="evidence" value="ECO:0007669"/>
    <property type="project" value="TreeGrafter"/>
</dbReference>
<protein>
    <submittedName>
        <fullName evidence="10">Dyp-type peroxidase family protein</fullName>
    </submittedName>
</protein>
<gene>
    <name evidence="10" type="ORF">SCNU_11850</name>
</gene>
<keyword evidence="2 10" id="KW-0575">Peroxidase</keyword>
<reference evidence="10 11" key="1">
    <citation type="journal article" date="2011" name="J. Bacteriol.">
        <title>Draft Genome Sequence of Gordonia neofelifaecis NRRL B-59395, a Cholesterol-Degrading Actinomycete.</title>
        <authorList>
            <person name="Ge F."/>
            <person name="Li W."/>
            <person name="Chen G."/>
            <person name="Liu Y."/>
            <person name="Zhang G."/>
            <person name="Yong B."/>
            <person name="Wang Q."/>
            <person name="Wang N."/>
            <person name="Huang Z."/>
            <person name="Li W."/>
            <person name="Wang J."/>
            <person name="Wu C."/>
            <person name="Xie Q."/>
            <person name="Liu G."/>
        </authorList>
    </citation>
    <scope>NUCLEOTIDE SEQUENCE [LARGE SCALE GENOMIC DNA]</scope>
    <source>
        <strain evidence="10 11">NRRL B-59395</strain>
    </source>
</reference>
<evidence type="ECO:0000256" key="4">
    <source>
        <dbReference type="ARBA" id="ARBA00023002"/>
    </source>
</evidence>
<keyword evidence="11" id="KW-1185">Reference proteome</keyword>
<dbReference type="Pfam" id="PF20628">
    <property type="entry name" value="Dyp_perox_C"/>
    <property type="match status" value="1"/>
</dbReference>
<dbReference type="Pfam" id="PF04261">
    <property type="entry name" value="Dyp_perox_N"/>
    <property type="match status" value="1"/>
</dbReference>
<dbReference type="GO" id="GO:0004601">
    <property type="term" value="F:peroxidase activity"/>
    <property type="evidence" value="ECO:0007669"/>
    <property type="project" value="UniProtKB-KW"/>
</dbReference>
<feature type="domain" description="Dyp-type peroxidase N-terminal" evidence="8">
    <location>
        <begin position="5"/>
        <end position="133"/>
    </location>
</feature>
<dbReference type="NCBIfam" id="TIGR01413">
    <property type="entry name" value="Dyp_perox_fam"/>
    <property type="match status" value="1"/>
</dbReference>
<evidence type="ECO:0000256" key="5">
    <source>
        <dbReference type="ARBA" id="ARBA00023004"/>
    </source>
</evidence>
<dbReference type="InterPro" id="IPR011008">
    <property type="entry name" value="Dimeric_a/b-barrel"/>
</dbReference>
<dbReference type="InterPro" id="IPR006314">
    <property type="entry name" value="Dyp_peroxidase"/>
</dbReference>
<accession>F1YK53</accession>
<evidence type="ECO:0000259" key="9">
    <source>
        <dbReference type="Pfam" id="PF20628"/>
    </source>
</evidence>
<dbReference type="OrthoDB" id="3251355at2"/>
<dbReference type="Proteomes" id="UP000035065">
    <property type="component" value="Unassembled WGS sequence"/>
</dbReference>
<evidence type="ECO:0000259" key="8">
    <source>
        <dbReference type="Pfam" id="PF04261"/>
    </source>
</evidence>
<evidence type="ECO:0000256" key="1">
    <source>
        <dbReference type="ARBA" id="ARBA00001970"/>
    </source>
</evidence>
<name>F1YK53_9ACTN</name>
<evidence type="ECO:0000313" key="11">
    <source>
        <dbReference type="Proteomes" id="UP000035065"/>
    </source>
</evidence>
<dbReference type="PROSITE" id="PS51404">
    <property type="entry name" value="DYP_PEROXIDASE"/>
    <property type="match status" value="1"/>
</dbReference>
<dbReference type="InterPro" id="IPR048328">
    <property type="entry name" value="Dyp_perox_C"/>
</dbReference>
<comment type="similarity">
    <text evidence="6">Belongs to the DyP-type peroxidase family.</text>
</comment>
<organism evidence="10 11">
    <name type="scientific">Gordonia neofelifaecis NRRL B-59395</name>
    <dbReference type="NCBI Taxonomy" id="644548"/>
    <lineage>
        <taxon>Bacteria</taxon>
        <taxon>Bacillati</taxon>
        <taxon>Actinomycetota</taxon>
        <taxon>Actinomycetes</taxon>
        <taxon>Mycobacteriales</taxon>
        <taxon>Gordoniaceae</taxon>
        <taxon>Gordonia</taxon>
    </lineage>
</organism>
<keyword evidence="4" id="KW-0560">Oxidoreductase</keyword>
<dbReference type="PANTHER" id="PTHR30521:SF0">
    <property type="entry name" value="DYP-TYPE PEROXIDASE FAMILY PROTEIN"/>
    <property type="match status" value="1"/>
</dbReference>
<comment type="caution">
    <text evidence="10">The sequence shown here is derived from an EMBL/GenBank/DDBJ whole genome shotgun (WGS) entry which is preliminary data.</text>
</comment>
<feature type="domain" description="Dyp-type peroxidase C-terminal" evidence="9">
    <location>
        <begin position="138"/>
        <end position="301"/>
    </location>
</feature>
<evidence type="ECO:0000256" key="3">
    <source>
        <dbReference type="ARBA" id="ARBA00022723"/>
    </source>
</evidence>
<dbReference type="InterPro" id="IPR048327">
    <property type="entry name" value="Dyp_perox_N"/>
</dbReference>
<dbReference type="PANTHER" id="PTHR30521">
    <property type="entry name" value="DEFERROCHELATASE/PEROXIDASE"/>
    <property type="match status" value="1"/>
</dbReference>
<dbReference type="SUPFAM" id="SSF54909">
    <property type="entry name" value="Dimeric alpha+beta barrel"/>
    <property type="match status" value="1"/>
</dbReference>
<sequence length="335" mass="35477">MPTPQTILTRKTSAAVFLVLTINDGGEDAVRDALGELPGLVTAVGSRAPEAALTAVAGIGSAAWDRLYSGPRPASLRPFTELVGAVHTAPATPGDLLLHIKADRADLCFEVGHRWTALLGGSVTTVDEVHGFRYFDLRDIIGFVDGTENPTGQDAIDTITVGDEDPDFVGGSYVVVQRYVTDLGAWDALKVEDQENAIGRTKLENIEMDDATKPINSHIALNVVTDDDGEEIDVVRDNMPYGDISGSGEKGTFYIAYSSAPDVSEEMLRHMFIGEPEGNYDRLLDFTTAVTGAQFFAPTADFLQDPPAAPEPGSADSPAPEAAPGDGSLGIGSLR</sequence>
<comment type="cofactor">
    <cofactor evidence="1">
        <name>heme b</name>
        <dbReference type="ChEBI" id="CHEBI:60344"/>
    </cofactor>
</comment>
<keyword evidence="3" id="KW-0479">Metal-binding</keyword>
<evidence type="ECO:0000256" key="7">
    <source>
        <dbReference type="SAM" id="MobiDB-lite"/>
    </source>
</evidence>
<dbReference type="RefSeq" id="WP_009679588.1">
    <property type="nucleotide sequence ID" value="NZ_AEUD01000009.1"/>
</dbReference>
<dbReference type="AlphaFoldDB" id="F1YK53"/>
<dbReference type="STRING" id="644548.SCNU_11850"/>
<evidence type="ECO:0000313" key="10">
    <source>
        <dbReference type="EMBL" id="EGD54899.1"/>
    </source>
</evidence>
<dbReference type="GO" id="GO:0046872">
    <property type="term" value="F:metal ion binding"/>
    <property type="evidence" value="ECO:0007669"/>
    <property type="project" value="UniProtKB-KW"/>
</dbReference>
<dbReference type="EMBL" id="AEUD01000009">
    <property type="protein sequence ID" value="EGD54899.1"/>
    <property type="molecule type" value="Genomic_DNA"/>
</dbReference>
<dbReference type="GO" id="GO:0020037">
    <property type="term" value="F:heme binding"/>
    <property type="evidence" value="ECO:0007669"/>
    <property type="project" value="InterPro"/>
</dbReference>
<evidence type="ECO:0000256" key="2">
    <source>
        <dbReference type="ARBA" id="ARBA00022559"/>
    </source>
</evidence>
<dbReference type="eggNOG" id="COG2837">
    <property type="taxonomic scope" value="Bacteria"/>
</dbReference>
<keyword evidence="5" id="KW-0408">Iron</keyword>
<evidence type="ECO:0000256" key="6">
    <source>
        <dbReference type="ARBA" id="ARBA00025737"/>
    </source>
</evidence>
<proteinExistence type="inferred from homology"/>